<dbReference type="SUPFAM" id="SSF56281">
    <property type="entry name" value="Metallo-hydrolase/oxidoreductase"/>
    <property type="match status" value="1"/>
</dbReference>
<feature type="domain" description="Metallo-beta-lactamase" evidence="5">
    <location>
        <begin position="1"/>
        <end position="117"/>
    </location>
</feature>
<dbReference type="Proteomes" id="UP000194422">
    <property type="component" value="Unassembled WGS sequence"/>
</dbReference>
<evidence type="ECO:0000256" key="1">
    <source>
        <dbReference type="ARBA" id="ARBA00001947"/>
    </source>
</evidence>
<dbReference type="EC" id="3.-.-.-" evidence="6"/>
<proteinExistence type="predicted"/>
<dbReference type="PANTHER" id="PTHR46233">
    <property type="entry name" value="HYDROXYACYLGLUTATHIONE HYDROLASE GLOC"/>
    <property type="match status" value="1"/>
</dbReference>
<dbReference type="GO" id="GO:0016787">
    <property type="term" value="F:hydrolase activity"/>
    <property type="evidence" value="ECO:0007669"/>
    <property type="project" value="UniProtKB-KW"/>
</dbReference>
<comment type="cofactor">
    <cofactor evidence="1">
        <name>Zn(2+)</name>
        <dbReference type="ChEBI" id="CHEBI:29105"/>
    </cofactor>
</comment>
<keyword evidence="3 6" id="KW-0378">Hydrolase</keyword>
<gene>
    <name evidence="6" type="ORF">BACERE00174_03008</name>
</gene>
<comment type="caution">
    <text evidence="6">The sequence shown here is derived from an EMBL/GenBank/DDBJ whole genome shotgun (WGS) entry which is preliminary data.</text>
</comment>
<protein>
    <submittedName>
        <fullName evidence="6">Putative metallo-hydrolase</fullName>
        <ecNumber evidence="6">3.-.-.-</ecNumber>
    </submittedName>
</protein>
<evidence type="ECO:0000313" key="7">
    <source>
        <dbReference type="Proteomes" id="UP000194422"/>
    </source>
</evidence>
<evidence type="ECO:0000256" key="2">
    <source>
        <dbReference type="ARBA" id="ARBA00022723"/>
    </source>
</evidence>
<evidence type="ECO:0000259" key="5">
    <source>
        <dbReference type="SMART" id="SM00849"/>
    </source>
</evidence>
<name>A0A7D8DBH9_9BACI</name>
<dbReference type="SMART" id="SM00849">
    <property type="entry name" value="Lactamase_B"/>
    <property type="match status" value="1"/>
</dbReference>
<dbReference type="CDD" id="cd06262">
    <property type="entry name" value="metallo-hydrolase-like_MBL-fold"/>
    <property type="match status" value="1"/>
</dbReference>
<dbReference type="PANTHER" id="PTHR46233:SF3">
    <property type="entry name" value="HYDROXYACYLGLUTATHIONE HYDROLASE GLOC"/>
    <property type="match status" value="1"/>
</dbReference>
<keyword evidence="4" id="KW-0862">Zinc</keyword>
<evidence type="ECO:0000313" key="6">
    <source>
        <dbReference type="EMBL" id="SME05092.1"/>
    </source>
</evidence>
<sequence length="137" mass="15495">MYLHQAEQDWLTNTELNRSALPGRIKTTAKSADYLIEIEEEIHIDSFSFKVLFTPGHSPGSISYYIKDESIIISGDVLFKGGIGRTDIIGGDQNRLMKTIQEKLFSLPEKTLVLSGHGDITDIQTERKQNPFLKNLR</sequence>
<evidence type="ECO:0000256" key="4">
    <source>
        <dbReference type="ARBA" id="ARBA00022833"/>
    </source>
</evidence>
<dbReference type="InterPro" id="IPR036866">
    <property type="entry name" value="RibonucZ/Hydroxyglut_hydro"/>
</dbReference>
<dbReference type="GO" id="GO:0046872">
    <property type="term" value="F:metal ion binding"/>
    <property type="evidence" value="ECO:0007669"/>
    <property type="project" value="UniProtKB-KW"/>
</dbReference>
<evidence type="ECO:0000256" key="3">
    <source>
        <dbReference type="ARBA" id="ARBA00022801"/>
    </source>
</evidence>
<dbReference type="Pfam" id="PF00753">
    <property type="entry name" value="Lactamase_B"/>
    <property type="match status" value="1"/>
</dbReference>
<keyword evidence="2" id="KW-0479">Metal-binding</keyword>
<reference evidence="6 7" key="1">
    <citation type="submission" date="2017-04" db="EMBL/GenBank/DDBJ databases">
        <authorList>
            <person name="Criscuolo A."/>
        </authorList>
    </citation>
    <scope>NUCLEOTIDE SEQUENCE [LARGE SCALE GENOMIC DNA]</scope>
    <source>
        <strain evidence="6">16-00174</strain>
    </source>
</reference>
<dbReference type="InterPro" id="IPR051453">
    <property type="entry name" value="MBL_Glyoxalase_II"/>
</dbReference>
<accession>A0A7D8DBH9</accession>
<dbReference type="Gene3D" id="3.60.15.10">
    <property type="entry name" value="Ribonuclease Z/Hydroxyacylglutathione hydrolase-like"/>
    <property type="match status" value="1"/>
</dbReference>
<dbReference type="InterPro" id="IPR001279">
    <property type="entry name" value="Metallo-B-lactamas"/>
</dbReference>
<dbReference type="EMBL" id="FWYW01000071">
    <property type="protein sequence ID" value="SME05092.1"/>
    <property type="molecule type" value="Genomic_DNA"/>
</dbReference>
<organism evidence="6 7">
    <name type="scientific">Bacillus paranthracis</name>
    <dbReference type="NCBI Taxonomy" id="2026186"/>
    <lineage>
        <taxon>Bacteria</taxon>
        <taxon>Bacillati</taxon>
        <taxon>Bacillota</taxon>
        <taxon>Bacilli</taxon>
        <taxon>Bacillales</taxon>
        <taxon>Bacillaceae</taxon>
        <taxon>Bacillus</taxon>
        <taxon>Bacillus cereus group</taxon>
    </lineage>
</organism>
<dbReference type="AlphaFoldDB" id="A0A7D8DBH9"/>